<dbReference type="GO" id="GO:0008146">
    <property type="term" value="F:sulfotransferase activity"/>
    <property type="evidence" value="ECO:0007669"/>
    <property type="project" value="InterPro"/>
</dbReference>
<gene>
    <name evidence="8" type="ORF">LNTAR_20558</name>
</gene>
<dbReference type="InterPro" id="IPR018011">
    <property type="entry name" value="Carb_sulfotrans_8-10"/>
</dbReference>
<dbReference type="InterPro" id="IPR005331">
    <property type="entry name" value="Sulfotransferase"/>
</dbReference>
<evidence type="ECO:0000256" key="4">
    <source>
        <dbReference type="ARBA" id="ARBA00022989"/>
    </source>
</evidence>
<evidence type="ECO:0008006" key="10">
    <source>
        <dbReference type="Google" id="ProtNLM"/>
    </source>
</evidence>
<evidence type="ECO:0000256" key="6">
    <source>
        <dbReference type="ARBA" id="ARBA00023136"/>
    </source>
</evidence>
<dbReference type="GO" id="GO:0016051">
    <property type="term" value="P:carbohydrate biosynthetic process"/>
    <property type="evidence" value="ECO:0007669"/>
    <property type="project" value="InterPro"/>
</dbReference>
<evidence type="ECO:0000313" key="8">
    <source>
        <dbReference type="EMBL" id="EDM27636.1"/>
    </source>
</evidence>
<dbReference type="RefSeq" id="WP_007278595.1">
    <property type="nucleotide sequence ID" value="NZ_ABCK01000008.1"/>
</dbReference>
<dbReference type="Proteomes" id="UP000004947">
    <property type="component" value="Unassembled WGS sequence"/>
</dbReference>
<dbReference type="PANTHER" id="PTHR12137:SF54">
    <property type="entry name" value="CARBOHYDRATE SULFOTRANSFERASE"/>
    <property type="match status" value="1"/>
</dbReference>
<dbReference type="EMBL" id="ABCK01000008">
    <property type="protein sequence ID" value="EDM27636.1"/>
    <property type="molecule type" value="Genomic_DNA"/>
</dbReference>
<accession>A6DL34</accession>
<organism evidence="8 9">
    <name type="scientific">Lentisphaera araneosa HTCC2155</name>
    <dbReference type="NCBI Taxonomy" id="313628"/>
    <lineage>
        <taxon>Bacteria</taxon>
        <taxon>Pseudomonadati</taxon>
        <taxon>Lentisphaerota</taxon>
        <taxon>Lentisphaeria</taxon>
        <taxon>Lentisphaerales</taxon>
        <taxon>Lentisphaeraceae</taxon>
        <taxon>Lentisphaera</taxon>
    </lineage>
</organism>
<dbReference type="InterPro" id="IPR027417">
    <property type="entry name" value="P-loop_NTPase"/>
</dbReference>
<keyword evidence="2" id="KW-0808">Transferase</keyword>
<evidence type="ECO:0000256" key="5">
    <source>
        <dbReference type="ARBA" id="ARBA00023034"/>
    </source>
</evidence>
<comment type="caution">
    <text evidence="8">The sequence shown here is derived from an EMBL/GenBank/DDBJ whole genome shotgun (WGS) entry which is preliminary data.</text>
</comment>
<keyword evidence="7" id="KW-0325">Glycoprotein</keyword>
<evidence type="ECO:0000256" key="3">
    <source>
        <dbReference type="ARBA" id="ARBA00022692"/>
    </source>
</evidence>
<keyword evidence="9" id="KW-1185">Reference proteome</keyword>
<name>A6DL34_9BACT</name>
<evidence type="ECO:0000256" key="2">
    <source>
        <dbReference type="ARBA" id="ARBA00022679"/>
    </source>
</evidence>
<evidence type="ECO:0000256" key="7">
    <source>
        <dbReference type="ARBA" id="ARBA00023180"/>
    </source>
</evidence>
<keyword evidence="5" id="KW-0333">Golgi apparatus</keyword>
<dbReference type="Pfam" id="PF03567">
    <property type="entry name" value="Sulfotransfer_2"/>
    <property type="match status" value="1"/>
</dbReference>
<dbReference type="eggNOG" id="ENOG5032ZZ3">
    <property type="taxonomic scope" value="Bacteria"/>
</dbReference>
<proteinExistence type="predicted"/>
<evidence type="ECO:0000313" key="9">
    <source>
        <dbReference type="Proteomes" id="UP000004947"/>
    </source>
</evidence>
<evidence type="ECO:0000256" key="1">
    <source>
        <dbReference type="ARBA" id="ARBA00004323"/>
    </source>
</evidence>
<dbReference type="Gene3D" id="3.40.50.300">
    <property type="entry name" value="P-loop containing nucleotide triphosphate hydrolases"/>
    <property type="match status" value="1"/>
</dbReference>
<dbReference type="AlphaFoldDB" id="A6DL34"/>
<comment type="subcellular location">
    <subcellularLocation>
        <location evidence="1">Golgi apparatus membrane</location>
        <topology evidence="1">Single-pass type II membrane protein</topology>
    </subcellularLocation>
</comment>
<keyword evidence="4" id="KW-1133">Transmembrane helix</keyword>
<keyword evidence="3" id="KW-0812">Transmembrane</keyword>
<reference evidence="8 9" key="1">
    <citation type="journal article" date="2010" name="J. Bacteriol.">
        <title>Genome sequence of Lentisphaera araneosa HTCC2155T, the type species of the order Lentisphaerales in the phylum Lentisphaerae.</title>
        <authorList>
            <person name="Thrash J.C."/>
            <person name="Cho J.C."/>
            <person name="Vergin K.L."/>
            <person name="Morris R.M."/>
            <person name="Giovannoni S.J."/>
        </authorList>
    </citation>
    <scope>NUCLEOTIDE SEQUENCE [LARGE SCALE GENOMIC DNA]</scope>
    <source>
        <strain evidence="8 9">HTCC2155</strain>
    </source>
</reference>
<sequence>MFEKVRKNLKLKRYKPEVWSLNEGKVVFISIPKNASRSIRRTLTSYISGVDVVDVTKENLPSLVEGHVTRLKQSKISKEFSQAFIFSFVRNPYKRIFSCWKNKIGNQPNGDCIFSHWGMSMETSFDEFVDIVCATPDEMADRHFRSQSWFLCDDQGVLVPDFIGKLENMNHSWTKVQNKIDVPNIPHVNSSNSKDLNLSRRNIDLINERFKDDFNNFSYEFL</sequence>
<dbReference type="GO" id="GO:0016020">
    <property type="term" value="C:membrane"/>
    <property type="evidence" value="ECO:0007669"/>
    <property type="project" value="InterPro"/>
</dbReference>
<keyword evidence="6" id="KW-0472">Membrane</keyword>
<dbReference type="PANTHER" id="PTHR12137">
    <property type="entry name" value="CARBOHYDRATE SULFOTRANSFERASE"/>
    <property type="match status" value="1"/>
</dbReference>
<dbReference type="OrthoDB" id="288532at2"/>
<protein>
    <recommendedName>
        <fullName evidence="10">Sulfotransferase family protein</fullName>
    </recommendedName>
</protein>